<sequence length="189" mass="20782">MNSGENSNEDLFDFTHCELRRKPVGALANLERAETIPCRWRILFLCSRLHSTPLRAPPLRVPLSTRGALSAPPSPCRAQCLECVTRRAGGGGRRVEGGGGFQPQLPPCDRLIDWRSHPPVRVLLATSPATSRRAARFLPLLPSSLPLSLSLPPSLSLSLSTRALPYFSCNVLTSSLRLPSFLFSYLFFS</sequence>
<evidence type="ECO:0000313" key="2">
    <source>
        <dbReference type="Proteomes" id="UP001378592"/>
    </source>
</evidence>
<evidence type="ECO:0000313" key="1">
    <source>
        <dbReference type="EMBL" id="KAK7788788.1"/>
    </source>
</evidence>
<dbReference type="Proteomes" id="UP001378592">
    <property type="component" value="Unassembled WGS sequence"/>
</dbReference>
<keyword evidence="2" id="KW-1185">Reference proteome</keyword>
<name>A0AAN9V2U7_9ORTH</name>
<dbReference type="EMBL" id="JAZDUA010000927">
    <property type="protein sequence ID" value="KAK7788788.1"/>
    <property type="molecule type" value="Genomic_DNA"/>
</dbReference>
<gene>
    <name evidence="1" type="ORF">R5R35_011109</name>
</gene>
<protein>
    <submittedName>
        <fullName evidence="1">Uncharacterized protein</fullName>
    </submittedName>
</protein>
<reference evidence="1 2" key="1">
    <citation type="submission" date="2024-03" db="EMBL/GenBank/DDBJ databases">
        <title>The genome assembly and annotation of the cricket Gryllus longicercus Weissman &amp; Gray.</title>
        <authorList>
            <person name="Szrajer S."/>
            <person name="Gray D."/>
            <person name="Ylla G."/>
        </authorList>
    </citation>
    <scope>NUCLEOTIDE SEQUENCE [LARGE SCALE GENOMIC DNA]</scope>
    <source>
        <strain evidence="1">DAG 2021-001</strain>
        <tissue evidence="1">Whole body minus gut</tissue>
    </source>
</reference>
<dbReference type="AlphaFoldDB" id="A0AAN9V2U7"/>
<comment type="caution">
    <text evidence="1">The sequence shown here is derived from an EMBL/GenBank/DDBJ whole genome shotgun (WGS) entry which is preliminary data.</text>
</comment>
<accession>A0AAN9V2U7</accession>
<organism evidence="1 2">
    <name type="scientific">Gryllus longicercus</name>
    <dbReference type="NCBI Taxonomy" id="2509291"/>
    <lineage>
        <taxon>Eukaryota</taxon>
        <taxon>Metazoa</taxon>
        <taxon>Ecdysozoa</taxon>
        <taxon>Arthropoda</taxon>
        <taxon>Hexapoda</taxon>
        <taxon>Insecta</taxon>
        <taxon>Pterygota</taxon>
        <taxon>Neoptera</taxon>
        <taxon>Polyneoptera</taxon>
        <taxon>Orthoptera</taxon>
        <taxon>Ensifera</taxon>
        <taxon>Gryllidea</taxon>
        <taxon>Grylloidea</taxon>
        <taxon>Gryllidae</taxon>
        <taxon>Gryllinae</taxon>
        <taxon>Gryllus</taxon>
    </lineage>
</organism>
<proteinExistence type="predicted"/>